<feature type="binding site" evidence="2">
    <location>
        <begin position="67"/>
        <end position="69"/>
    </location>
    <ligand>
        <name>substrate</name>
    </ligand>
</feature>
<feature type="binding site" evidence="2">
    <location>
        <position position="22"/>
    </location>
    <ligand>
        <name>Mg(2+)</name>
        <dbReference type="ChEBI" id="CHEBI:18420"/>
    </ligand>
</feature>
<dbReference type="SUPFAM" id="SSF64005">
    <property type="entry name" value="Undecaprenyl diphosphate synthase"/>
    <property type="match status" value="1"/>
</dbReference>
<dbReference type="HAMAP" id="MF_01139">
    <property type="entry name" value="ISPT"/>
    <property type="match status" value="1"/>
</dbReference>
<feature type="active site" evidence="2">
    <location>
        <position position="22"/>
    </location>
</feature>
<dbReference type="RefSeq" id="WP_230438327.1">
    <property type="nucleotide sequence ID" value="NZ_CP087715.1"/>
</dbReference>
<dbReference type="NCBIfam" id="TIGR00055">
    <property type="entry name" value="uppS"/>
    <property type="match status" value="1"/>
</dbReference>
<feature type="binding site" evidence="2">
    <location>
        <position position="190"/>
    </location>
    <ligand>
        <name>substrate</name>
    </ligand>
</feature>
<comment type="subunit">
    <text evidence="2">Homodimer.</text>
</comment>
<dbReference type="EMBL" id="JBHTLR010000007">
    <property type="protein sequence ID" value="MFD1216219.1"/>
    <property type="molecule type" value="Genomic_DNA"/>
</dbReference>
<dbReference type="Proteomes" id="UP001597264">
    <property type="component" value="Unassembled WGS sequence"/>
</dbReference>
<dbReference type="PANTHER" id="PTHR10291:SF0">
    <property type="entry name" value="DEHYDRODOLICHYL DIPHOSPHATE SYNTHASE 2"/>
    <property type="match status" value="1"/>
</dbReference>
<dbReference type="CDD" id="cd00475">
    <property type="entry name" value="Cis_IPPS"/>
    <property type="match status" value="1"/>
</dbReference>
<comment type="similarity">
    <text evidence="2">Belongs to the UPP synthase family.</text>
</comment>
<organism evidence="4 5">
    <name type="scientific">Microbulbifer celer</name>
    <dbReference type="NCBI Taxonomy" id="435905"/>
    <lineage>
        <taxon>Bacteria</taxon>
        <taxon>Pseudomonadati</taxon>
        <taxon>Pseudomonadota</taxon>
        <taxon>Gammaproteobacteria</taxon>
        <taxon>Cellvibrionales</taxon>
        <taxon>Microbulbiferaceae</taxon>
        <taxon>Microbulbifer</taxon>
    </lineage>
</organism>
<comment type="function">
    <text evidence="2">Catalyzes the sequential condensation of isopentenyl diphosphate (IPP) with (2E,6E)-farnesyl diphosphate (E,E-FPP) to yield (2Z,6Z,10Z,14Z,18Z,22Z,26Z,30Z,34E,38E)-undecaprenyl diphosphate (di-trans,octa-cis-UPP). UPP is the precursor of glycosyl carrier lipid in the biosynthesis of bacterial cell wall polysaccharide components such as peptidoglycan and lipopolysaccharide.</text>
</comment>
<name>A0ABW3U782_9GAMM</name>
<evidence type="ECO:0000256" key="3">
    <source>
        <dbReference type="SAM" id="MobiDB-lite"/>
    </source>
</evidence>
<protein>
    <recommendedName>
        <fullName evidence="2">Ditrans,polycis-undecaprenyl-diphosphate synthase ((2E,6E)-farnesyl-diphosphate specific)</fullName>
        <ecNumber evidence="2">2.5.1.31</ecNumber>
    </recommendedName>
    <alternativeName>
        <fullName evidence="2">Ditrans,polycis-undecaprenylcistransferase</fullName>
    </alternativeName>
    <alternativeName>
        <fullName evidence="2">Undecaprenyl diphosphate synthase</fullName>
        <shortName evidence="2">UDS</shortName>
    </alternativeName>
    <alternativeName>
        <fullName evidence="2">Undecaprenyl pyrophosphate synthase</fullName>
        <shortName evidence="2">UPP synthase</shortName>
    </alternativeName>
</protein>
<dbReference type="Gene3D" id="3.40.1180.10">
    <property type="entry name" value="Decaprenyl diphosphate synthase-like"/>
    <property type="match status" value="1"/>
</dbReference>
<feature type="binding site" evidence="2">
    <location>
        <begin position="196"/>
        <end position="198"/>
    </location>
    <ligand>
        <name>substrate</name>
    </ligand>
</feature>
<feature type="binding site" evidence="2">
    <location>
        <begin position="23"/>
        <end position="26"/>
    </location>
    <ligand>
        <name>substrate</name>
    </ligand>
</feature>
<keyword evidence="2" id="KW-0133">Cell shape</keyword>
<feature type="region of interest" description="Disordered" evidence="3">
    <location>
        <begin position="236"/>
        <end position="256"/>
    </location>
</feature>
<feature type="active site" description="Proton acceptor" evidence="2">
    <location>
        <position position="70"/>
    </location>
</feature>
<keyword evidence="1 2" id="KW-0808">Transferase</keyword>
<comment type="cofactor">
    <cofactor evidence="2">
        <name>Mg(2+)</name>
        <dbReference type="ChEBI" id="CHEBI:18420"/>
    </cofactor>
    <text evidence="2">Binds 2 magnesium ions per subunit.</text>
</comment>
<evidence type="ECO:0000256" key="1">
    <source>
        <dbReference type="ARBA" id="ARBA00022679"/>
    </source>
</evidence>
<feature type="binding site" evidence="2">
    <location>
        <position position="71"/>
    </location>
    <ligand>
        <name>substrate</name>
    </ligand>
</feature>
<dbReference type="Pfam" id="PF01255">
    <property type="entry name" value="Prenyltransf"/>
    <property type="match status" value="1"/>
</dbReference>
<dbReference type="GO" id="GO:0016740">
    <property type="term" value="F:transferase activity"/>
    <property type="evidence" value="ECO:0007669"/>
    <property type="project" value="UniProtKB-KW"/>
</dbReference>
<evidence type="ECO:0000313" key="5">
    <source>
        <dbReference type="Proteomes" id="UP001597264"/>
    </source>
</evidence>
<keyword evidence="2" id="KW-0961">Cell wall biogenesis/degradation</keyword>
<accession>A0ABW3U782</accession>
<feature type="binding site" evidence="2">
    <location>
        <position position="209"/>
    </location>
    <ligand>
        <name>Mg(2+)</name>
        <dbReference type="ChEBI" id="CHEBI:18420"/>
    </ligand>
</feature>
<comment type="caution">
    <text evidence="4">The sequence shown here is derived from an EMBL/GenBank/DDBJ whole genome shotgun (WGS) entry which is preliminary data.</text>
</comment>
<evidence type="ECO:0000256" key="2">
    <source>
        <dbReference type="HAMAP-Rule" id="MF_01139"/>
    </source>
</evidence>
<dbReference type="EC" id="2.5.1.31" evidence="2"/>
<feature type="binding site" evidence="2">
    <location>
        <position position="73"/>
    </location>
    <ligand>
        <name>substrate</name>
    </ligand>
</feature>
<proteinExistence type="inferred from homology"/>
<keyword evidence="2" id="KW-0460">Magnesium</keyword>
<dbReference type="InterPro" id="IPR001441">
    <property type="entry name" value="UPP_synth-like"/>
</dbReference>
<reference evidence="5" key="1">
    <citation type="journal article" date="2019" name="Int. J. Syst. Evol. Microbiol.">
        <title>The Global Catalogue of Microorganisms (GCM) 10K type strain sequencing project: providing services to taxonomists for standard genome sequencing and annotation.</title>
        <authorList>
            <consortium name="The Broad Institute Genomics Platform"/>
            <consortium name="The Broad Institute Genome Sequencing Center for Infectious Disease"/>
            <person name="Wu L."/>
            <person name="Ma J."/>
        </authorList>
    </citation>
    <scope>NUCLEOTIDE SEQUENCE [LARGE SCALE GENOMIC DNA]</scope>
    <source>
        <strain evidence="5">CCUG 54356</strain>
    </source>
</reference>
<feature type="binding site" evidence="2">
    <location>
        <position position="27"/>
    </location>
    <ligand>
        <name>substrate</name>
    </ligand>
</feature>
<gene>
    <name evidence="2 4" type="primary">uppS</name>
    <name evidence="4" type="ORF">ACFQ2X_06390</name>
</gene>
<feature type="compositionally biased region" description="Basic and acidic residues" evidence="3">
    <location>
        <begin position="238"/>
        <end position="247"/>
    </location>
</feature>
<comment type="catalytic activity">
    <reaction evidence="2">
        <text>8 isopentenyl diphosphate + (2E,6E)-farnesyl diphosphate = di-trans,octa-cis-undecaprenyl diphosphate + 8 diphosphate</text>
        <dbReference type="Rhea" id="RHEA:27551"/>
        <dbReference type="ChEBI" id="CHEBI:33019"/>
        <dbReference type="ChEBI" id="CHEBI:58405"/>
        <dbReference type="ChEBI" id="CHEBI:128769"/>
        <dbReference type="ChEBI" id="CHEBI:175763"/>
        <dbReference type="EC" id="2.5.1.31"/>
    </reaction>
</comment>
<keyword evidence="2" id="KW-0573">Peptidoglycan synthesis</keyword>
<keyword evidence="2" id="KW-0479">Metal-binding</keyword>
<feature type="binding site" evidence="2">
    <location>
        <position position="39"/>
    </location>
    <ligand>
        <name>substrate</name>
    </ligand>
</feature>
<comment type="caution">
    <text evidence="2">Lacks conserved residue(s) required for the propagation of feature annotation.</text>
</comment>
<dbReference type="InterPro" id="IPR036424">
    <property type="entry name" value="UPP_synth-like_sf"/>
</dbReference>
<dbReference type="PANTHER" id="PTHR10291">
    <property type="entry name" value="DEHYDRODOLICHYL DIPHOSPHATE SYNTHASE FAMILY MEMBER"/>
    <property type="match status" value="1"/>
</dbReference>
<keyword evidence="5" id="KW-1185">Reference proteome</keyword>
<evidence type="ECO:0000313" key="4">
    <source>
        <dbReference type="EMBL" id="MFD1216219.1"/>
    </source>
</evidence>
<sequence>MSAGGSSVTAPQGPRHIAIIMDGNGRWAARRGLPPSSGHKAGVERIRDLIEACKSRRIEVLTLFAFSSENWQRPPKEVELLMSLFHSYLRREARKMKEQGVRLRVIGRRDRFSARLQRAIAEAEEMTADGAAGTLVIAADYGGQWDIAEAARSLAAEVAAGERDIDSIDEMALSERVQLADLPPVDLLIRSSGEQRISNFILWQAAYSEFYFTETLWPDFGEQELDAALAAYRKRDRRYGGRDEGGRSEGGLEAQA</sequence>